<organism evidence="2 3">
    <name type="scientific">Flavobacterium rivuli WB 3.3-2 = DSM 21788</name>
    <dbReference type="NCBI Taxonomy" id="1121895"/>
    <lineage>
        <taxon>Bacteria</taxon>
        <taxon>Pseudomonadati</taxon>
        <taxon>Bacteroidota</taxon>
        <taxon>Flavobacteriia</taxon>
        <taxon>Flavobacteriales</taxon>
        <taxon>Flavobacteriaceae</taxon>
        <taxon>Flavobacterium</taxon>
    </lineage>
</organism>
<comment type="caution">
    <text evidence="2">The sequence shown here is derived from an EMBL/GenBank/DDBJ whole genome shotgun (WGS) entry which is preliminary data.</text>
</comment>
<gene>
    <name evidence="2" type="ORF">Q765_19825</name>
</gene>
<keyword evidence="1" id="KW-0732">Signal</keyword>
<dbReference type="RefSeq" id="WP_020215178.1">
    <property type="nucleotide sequence ID" value="NZ_JRLX01000038.1"/>
</dbReference>
<dbReference type="STRING" id="1121895.GCA_000378485_04002"/>
<feature type="signal peptide" evidence="1">
    <location>
        <begin position="1"/>
        <end position="19"/>
    </location>
</feature>
<dbReference type="OrthoDB" id="9812454at2"/>
<dbReference type="EMBL" id="JRLX01000038">
    <property type="protein sequence ID" value="KGO84760.1"/>
    <property type="molecule type" value="Genomic_DNA"/>
</dbReference>
<dbReference type="InterPro" id="IPR025631">
    <property type="entry name" value="Porin_10"/>
</dbReference>
<proteinExistence type="predicted"/>
<dbReference type="Proteomes" id="UP000030152">
    <property type="component" value="Unassembled WGS sequence"/>
</dbReference>
<sequence>MLKKSIVFFIVFFPIFCFSQVNKSSKQQVGNKPAVKDTVQPAKVVKNKPAAPKVADTIATIDMYKVITLQRDTTYIDTSLTIQKDYRVNYLRRDNFGLLPFSNEGQTYNVLDFGLTQFNPFPEFGFTAKHAAYMGVNDINYYNVATPYTDLMYRSVLAQGQILDAFITVNTSENLNFFVGYKGLRSIGKYINALSSNGNFRMGGSYNTTNKRYILKWHFTGQDFSNGESGGITDTSLFESGEDPYTQRERLSVYFNDAKSVLKGNRYFFDHTFRLSKDNPNSLVFHHQFNYENEFFQFLQPTVSARLGSSYTSNINDKTRYNKMYNLIGAAYANEAIGTIEFYLEDYNYNYFYRSIILNSAGQIETPNAINDRIDTYGARYTYQKGKWNGTALISNSITNQSLANTDIQARYTFNENTVVTARYQNMNKLPNLNYMLYQSDYTNYNWYHAPGTSDAFKNEKINNFEFTAKTKWVDVSAQYSILNDHLYFSDDFVRPADAPATLVNSLLVTPKQYGKTINYLSVKASKEFRWWKLGLDNTILYQNVQQPDKILNVPELVTRNTLYYSDYWFKKALLVQTGFTFQYFTKYHGNDYNPLLGEFYVQDKKEFGGFPLIDFFFNMKIQEFQLFLKAEHFNSGFTGYDFYSAPNYPYRDFTVRFGVTWNFFS</sequence>
<name>A0A0A2M8Z8_9FLAO</name>
<evidence type="ECO:0008006" key="4">
    <source>
        <dbReference type="Google" id="ProtNLM"/>
    </source>
</evidence>
<evidence type="ECO:0000313" key="3">
    <source>
        <dbReference type="Proteomes" id="UP000030152"/>
    </source>
</evidence>
<reference evidence="2 3" key="1">
    <citation type="submission" date="2013-09" db="EMBL/GenBank/DDBJ databases">
        <authorList>
            <person name="Zeng Z."/>
            <person name="Chen C."/>
        </authorList>
    </citation>
    <scope>NUCLEOTIDE SEQUENCE [LARGE SCALE GENOMIC DNA]</scope>
    <source>
        <strain evidence="2 3">WB 3.3-2</strain>
    </source>
</reference>
<evidence type="ECO:0000313" key="2">
    <source>
        <dbReference type="EMBL" id="KGO84760.1"/>
    </source>
</evidence>
<dbReference type="eggNOG" id="COG4206">
    <property type="taxonomic scope" value="Bacteria"/>
</dbReference>
<keyword evidence="3" id="KW-1185">Reference proteome</keyword>
<dbReference type="Pfam" id="PF14121">
    <property type="entry name" value="Porin_10"/>
    <property type="match status" value="1"/>
</dbReference>
<dbReference type="AlphaFoldDB" id="A0A0A2M8Z8"/>
<protein>
    <recommendedName>
        <fullName evidence="4">Porin</fullName>
    </recommendedName>
</protein>
<accession>A0A0A2M8Z8</accession>
<feature type="chain" id="PRO_5001991072" description="Porin" evidence="1">
    <location>
        <begin position="20"/>
        <end position="666"/>
    </location>
</feature>
<evidence type="ECO:0000256" key="1">
    <source>
        <dbReference type="SAM" id="SignalP"/>
    </source>
</evidence>